<protein>
    <submittedName>
        <fullName evidence="2">Uncharacterized protein</fullName>
    </submittedName>
</protein>
<reference evidence="2" key="1">
    <citation type="submission" date="2019-01" db="EMBL/GenBank/DDBJ databases">
        <title>Colletotrichum abscissum LGMF1257.</title>
        <authorList>
            <person name="Baroncelli R."/>
        </authorList>
    </citation>
    <scope>NUCLEOTIDE SEQUENCE</scope>
    <source>
        <strain evidence="2">Ca142</strain>
    </source>
</reference>
<evidence type="ECO:0000313" key="2">
    <source>
        <dbReference type="EMBL" id="KAI3557122.1"/>
    </source>
</evidence>
<keyword evidence="3" id="KW-1185">Reference proteome</keyword>
<gene>
    <name evidence="2" type="ORF">CABS02_02673</name>
</gene>
<evidence type="ECO:0000256" key="1">
    <source>
        <dbReference type="SAM" id="MobiDB-lite"/>
    </source>
</evidence>
<dbReference type="AlphaFoldDB" id="A0A9P9XMX8"/>
<proteinExistence type="predicted"/>
<accession>A0A9P9XMX8</accession>
<dbReference type="EMBL" id="SDAQ01000009">
    <property type="protein sequence ID" value="KAI3557122.1"/>
    <property type="molecule type" value="Genomic_DNA"/>
</dbReference>
<name>A0A9P9XMX8_9PEZI</name>
<feature type="compositionally biased region" description="Basic and acidic residues" evidence="1">
    <location>
        <begin position="32"/>
        <end position="50"/>
    </location>
</feature>
<dbReference type="Proteomes" id="UP001056436">
    <property type="component" value="Unassembled WGS sequence"/>
</dbReference>
<sequence length="69" mass="7742">MGSIKDTLKATVVAAGAYILVKKILDSPELEGQPRHKPDRATSRDSDGHRTKTRHQTRRYSRSFTESTS</sequence>
<organism evidence="2 3">
    <name type="scientific">Colletotrichum abscissum</name>
    <dbReference type="NCBI Taxonomy" id="1671311"/>
    <lineage>
        <taxon>Eukaryota</taxon>
        <taxon>Fungi</taxon>
        <taxon>Dikarya</taxon>
        <taxon>Ascomycota</taxon>
        <taxon>Pezizomycotina</taxon>
        <taxon>Sordariomycetes</taxon>
        <taxon>Hypocreomycetidae</taxon>
        <taxon>Glomerellales</taxon>
        <taxon>Glomerellaceae</taxon>
        <taxon>Colletotrichum</taxon>
        <taxon>Colletotrichum acutatum species complex</taxon>
    </lineage>
</organism>
<feature type="compositionally biased region" description="Basic residues" evidence="1">
    <location>
        <begin position="51"/>
        <end position="61"/>
    </location>
</feature>
<comment type="caution">
    <text evidence="2">The sequence shown here is derived from an EMBL/GenBank/DDBJ whole genome shotgun (WGS) entry which is preliminary data.</text>
</comment>
<evidence type="ECO:0000313" key="3">
    <source>
        <dbReference type="Proteomes" id="UP001056436"/>
    </source>
</evidence>
<feature type="region of interest" description="Disordered" evidence="1">
    <location>
        <begin position="26"/>
        <end position="69"/>
    </location>
</feature>